<dbReference type="MEROPS" id="S11.006"/>
<dbReference type="UniPathway" id="UPA00219"/>
<dbReference type="GO" id="GO:0071555">
    <property type="term" value="P:cell wall organization"/>
    <property type="evidence" value="ECO:0007669"/>
    <property type="project" value="UniProtKB-KW"/>
</dbReference>
<feature type="domain" description="Peptidase S11 D-Ala-D-Ala carboxypeptidase A C-terminal" evidence="18">
    <location>
        <begin position="322"/>
        <end position="408"/>
    </location>
</feature>
<evidence type="ECO:0000256" key="11">
    <source>
        <dbReference type="ARBA" id="ARBA00023316"/>
    </source>
</evidence>
<keyword evidence="9" id="KW-0133">Cell shape</keyword>
<dbReference type="GO" id="GO:0009002">
    <property type="term" value="F:serine-type D-Ala-D-Ala carboxypeptidase activity"/>
    <property type="evidence" value="ECO:0007669"/>
    <property type="project" value="UniProtKB-EC"/>
</dbReference>
<evidence type="ECO:0000256" key="12">
    <source>
        <dbReference type="ARBA" id="ARBA00034000"/>
    </source>
</evidence>
<evidence type="ECO:0000256" key="4">
    <source>
        <dbReference type="ARBA" id="ARBA00012448"/>
    </source>
</evidence>
<comment type="pathway">
    <text evidence="2">Cell wall biogenesis; peptidoglycan biosynthesis.</text>
</comment>
<keyword evidence="7 16" id="KW-0732">Signal</keyword>
<reference evidence="19 20" key="1">
    <citation type="submission" date="2012-06" db="EMBL/GenBank/DDBJ databases">
        <title>Draft Genome Sequence of Lactobacillus hominis Strain CRBIP 24.179T, isolated from human intestine.</title>
        <authorList>
            <person name="Cousin S."/>
            <person name="Ma L."/>
            <person name="Bizet C."/>
            <person name="Loux V."/>
            <person name="Bouchier C."/>
            <person name="Clermont D."/>
            <person name="Creno S."/>
        </authorList>
    </citation>
    <scope>NUCLEOTIDE SEQUENCE [LARGE SCALE GENOMIC DNA]</scope>
    <source>
        <strain evidence="20">CRBIP 24.179T</strain>
    </source>
</reference>
<evidence type="ECO:0000256" key="14">
    <source>
        <dbReference type="PIRSR" id="PIRSR618044-2"/>
    </source>
</evidence>
<dbReference type="SUPFAM" id="SSF56601">
    <property type="entry name" value="beta-lactamase/transpeptidase-like"/>
    <property type="match status" value="1"/>
</dbReference>
<dbReference type="Gene3D" id="3.40.710.10">
    <property type="entry name" value="DD-peptidase/beta-lactamase superfamily"/>
    <property type="match status" value="1"/>
</dbReference>
<evidence type="ECO:0000256" key="7">
    <source>
        <dbReference type="ARBA" id="ARBA00022729"/>
    </source>
</evidence>
<dbReference type="PRINTS" id="PR00725">
    <property type="entry name" value="DADACBPTASE1"/>
</dbReference>
<dbReference type="Proteomes" id="UP000009320">
    <property type="component" value="Unassembled WGS sequence"/>
</dbReference>
<feature type="domain" description="Peptidase S11 D-alanyl-D-alanine carboxypeptidase A N-terminal" evidence="17">
    <location>
        <begin position="42"/>
        <end position="294"/>
    </location>
</feature>
<evidence type="ECO:0000256" key="9">
    <source>
        <dbReference type="ARBA" id="ARBA00022960"/>
    </source>
</evidence>
<comment type="caution">
    <text evidence="19">The sequence shown here is derived from an EMBL/GenBank/DDBJ whole genome shotgun (WGS) entry which is preliminary data.</text>
</comment>
<dbReference type="EC" id="3.4.16.4" evidence="4"/>
<dbReference type="Pfam" id="PF00768">
    <property type="entry name" value="Peptidase_S11"/>
    <property type="match status" value="1"/>
</dbReference>
<evidence type="ECO:0000256" key="1">
    <source>
        <dbReference type="ARBA" id="ARBA00003217"/>
    </source>
</evidence>
<evidence type="ECO:0000313" key="19">
    <source>
        <dbReference type="EMBL" id="CCI81754.1"/>
    </source>
</evidence>
<comment type="function">
    <text evidence="1">Removes C-terminal D-alanyl residues from sugar-peptide cell wall precursors.</text>
</comment>
<name>I7L9X3_9LACO</name>
<comment type="catalytic activity">
    <reaction evidence="12">
        <text>Preferential cleavage: (Ac)2-L-Lys-D-Ala-|-D-Ala. Also transpeptidation of peptidyl-alanyl moieties that are N-acyl substituents of D-alanine.</text>
        <dbReference type="EC" id="3.4.16.4"/>
    </reaction>
</comment>
<protein>
    <recommendedName>
        <fullName evidence="4">serine-type D-Ala-D-Ala carboxypeptidase</fullName>
        <ecNumber evidence="4">3.4.16.4</ecNumber>
    </recommendedName>
</protein>
<feature type="signal peptide" evidence="16">
    <location>
        <begin position="1"/>
        <end position="25"/>
    </location>
</feature>
<keyword evidence="5 19" id="KW-0121">Carboxypeptidase</keyword>
<evidence type="ECO:0000256" key="2">
    <source>
        <dbReference type="ARBA" id="ARBA00004752"/>
    </source>
</evidence>
<feature type="active site" description="Proton acceptor" evidence="13">
    <location>
        <position position="78"/>
    </location>
</feature>
<feature type="binding site" evidence="14">
    <location>
        <position position="264"/>
    </location>
    <ligand>
        <name>substrate</name>
    </ligand>
</feature>
<dbReference type="InterPro" id="IPR012338">
    <property type="entry name" value="Beta-lactam/transpept-like"/>
</dbReference>
<evidence type="ECO:0000256" key="15">
    <source>
        <dbReference type="RuleBase" id="RU004016"/>
    </source>
</evidence>
<dbReference type="PANTHER" id="PTHR21581:SF11">
    <property type="entry name" value="D-ALANYL-D-ALANINE CARBOXYPEPTIDASE DACA"/>
    <property type="match status" value="1"/>
</dbReference>
<evidence type="ECO:0000256" key="3">
    <source>
        <dbReference type="ARBA" id="ARBA00007164"/>
    </source>
</evidence>
<keyword evidence="6" id="KW-0645">Protease</keyword>
<keyword evidence="8 19" id="KW-0378">Hydrolase</keyword>
<dbReference type="OrthoDB" id="9791132at2"/>
<dbReference type="InterPro" id="IPR012907">
    <property type="entry name" value="Peptidase_S11_C"/>
</dbReference>
<dbReference type="AlphaFoldDB" id="I7L9X3"/>
<dbReference type="GO" id="GO:0006508">
    <property type="term" value="P:proteolysis"/>
    <property type="evidence" value="ECO:0007669"/>
    <property type="project" value="UniProtKB-KW"/>
</dbReference>
<dbReference type="InterPro" id="IPR015956">
    <property type="entry name" value="Peniciliin-bd_prot_C_sf"/>
</dbReference>
<evidence type="ECO:0000256" key="8">
    <source>
        <dbReference type="ARBA" id="ARBA00022801"/>
    </source>
</evidence>
<evidence type="ECO:0000313" key="20">
    <source>
        <dbReference type="Proteomes" id="UP000009320"/>
    </source>
</evidence>
<keyword evidence="10" id="KW-0573">Peptidoglycan synthesis</keyword>
<dbReference type="GO" id="GO:0008360">
    <property type="term" value="P:regulation of cell shape"/>
    <property type="evidence" value="ECO:0007669"/>
    <property type="project" value="UniProtKB-KW"/>
</dbReference>
<feature type="active site" description="Acyl-ester intermediate" evidence="13">
    <location>
        <position position="75"/>
    </location>
</feature>
<evidence type="ECO:0000256" key="6">
    <source>
        <dbReference type="ARBA" id="ARBA00022670"/>
    </source>
</evidence>
<evidence type="ECO:0000259" key="18">
    <source>
        <dbReference type="Pfam" id="PF07943"/>
    </source>
</evidence>
<dbReference type="Gene3D" id="2.60.410.10">
    <property type="entry name" value="D-Ala-D-Ala carboxypeptidase, C-terminal domain"/>
    <property type="match status" value="1"/>
</dbReference>
<proteinExistence type="inferred from homology"/>
<evidence type="ECO:0000256" key="16">
    <source>
        <dbReference type="SAM" id="SignalP"/>
    </source>
</evidence>
<dbReference type="InterPro" id="IPR037167">
    <property type="entry name" value="Peptidase_S11_C_sf"/>
</dbReference>
<dbReference type="eggNOG" id="COG1686">
    <property type="taxonomic scope" value="Bacteria"/>
</dbReference>
<organism evidence="19 20">
    <name type="scientific">Lactobacillus hominis DSM 23910 = CRBIP 24.179</name>
    <dbReference type="NCBI Taxonomy" id="1423758"/>
    <lineage>
        <taxon>Bacteria</taxon>
        <taxon>Bacillati</taxon>
        <taxon>Bacillota</taxon>
        <taxon>Bacilli</taxon>
        <taxon>Lactobacillales</taxon>
        <taxon>Lactobacillaceae</taxon>
        <taxon>Lactobacillus</taxon>
    </lineage>
</organism>
<sequence>MKKINKWLLLPITFIILFCVGCSQKNTNPVKLPAPATSYQENSLDLKVKSAVAFDLKNGQIFYAKNATKKYPVASMSKLITIYLTLQAIKDGKISWDQEVTPDKDIVSVANNQDFANVAIKLNHSYTIRQLYQATLIQSANDAAMMLAKAVSGNQQKFVIQMRELLKSWGINDAQIYTPDGLPNYSLGSQKFTDNKMAENELSANDMGIVIQHLLKDYPQVIETTKIAKLDFKDENSNFQMQNWNWMLPGLSQYDAQFPVDGLKTGTTDAAGACFAGTMVKNGRRIVTVVMGAKHVDSSDPSRFDETKKLLTFIFNNYQLYIFKKGQKLNGTNTVSVKSGRPKKVTPVLQEDNGVWLRNNQKLQMQFNQNFITAPVNKGEKVGTLIDTSIPALNKNNALTLPATVNENIKSANFFSQIFN</sequence>
<feature type="chain" id="PRO_5009961932" description="serine-type D-Ala-D-Ala carboxypeptidase" evidence="16">
    <location>
        <begin position="26"/>
        <end position="420"/>
    </location>
</feature>
<dbReference type="InterPro" id="IPR001967">
    <property type="entry name" value="Peptidase_S11_N"/>
</dbReference>
<evidence type="ECO:0000256" key="5">
    <source>
        <dbReference type="ARBA" id="ARBA00022645"/>
    </source>
</evidence>
<accession>I7L9X3</accession>
<evidence type="ECO:0000256" key="13">
    <source>
        <dbReference type="PIRSR" id="PIRSR618044-1"/>
    </source>
</evidence>
<dbReference type="EMBL" id="CAKE01000009">
    <property type="protein sequence ID" value="CCI81754.1"/>
    <property type="molecule type" value="Genomic_DNA"/>
</dbReference>
<dbReference type="STRING" id="1423758.FC41_GL001039"/>
<gene>
    <name evidence="19" type="ORF">BN55_00170</name>
</gene>
<dbReference type="Pfam" id="PF07943">
    <property type="entry name" value="PBP5_C"/>
    <property type="match status" value="1"/>
</dbReference>
<dbReference type="SUPFAM" id="SSF69189">
    <property type="entry name" value="Penicillin-binding protein associated domain"/>
    <property type="match status" value="1"/>
</dbReference>
<comment type="similarity">
    <text evidence="3 15">Belongs to the peptidase S11 family.</text>
</comment>
<feature type="active site" evidence="13">
    <location>
        <position position="139"/>
    </location>
</feature>
<evidence type="ECO:0000256" key="10">
    <source>
        <dbReference type="ARBA" id="ARBA00022984"/>
    </source>
</evidence>
<keyword evidence="20" id="KW-1185">Reference proteome</keyword>
<dbReference type="GeneID" id="82846994"/>
<dbReference type="InterPro" id="IPR018044">
    <property type="entry name" value="Peptidase_S11"/>
</dbReference>
<dbReference type="GO" id="GO:0009252">
    <property type="term" value="P:peptidoglycan biosynthetic process"/>
    <property type="evidence" value="ECO:0007669"/>
    <property type="project" value="UniProtKB-UniPathway"/>
</dbReference>
<evidence type="ECO:0000259" key="17">
    <source>
        <dbReference type="Pfam" id="PF00768"/>
    </source>
</evidence>
<dbReference type="RefSeq" id="WP_008470630.1">
    <property type="nucleotide sequence ID" value="NZ_AYZP01000002.1"/>
</dbReference>
<dbReference type="PATRIC" id="fig|1423758.3.peg.1050"/>
<keyword evidence="11" id="KW-0961">Cell wall biogenesis/degradation</keyword>
<dbReference type="PANTHER" id="PTHR21581">
    <property type="entry name" value="D-ALANYL-D-ALANINE CARBOXYPEPTIDASE"/>
    <property type="match status" value="1"/>
</dbReference>